<organism evidence="1 2">
    <name type="scientific">Neurospora intermedia</name>
    <dbReference type="NCBI Taxonomy" id="5142"/>
    <lineage>
        <taxon>Eukaryota</taxon>
        <taxon>Fungi</taxon>
        <taxon>Dikarya</taxon>
        <taxon>Ascomycota</taxon>
        <taxon>Pezizomycotina</taxon>
        <taxon>Sordariomycetes</taxon>
        <taxon>Sordariomycetidae</taxon>
        <taxon>Sordariales</taxon>
        <taxon>Sordariaceae</taxon>
        <taxon>Neurospora</taxon>
    </lineage>
</organism>
<sequence length="119" mass="13305">MRKLPQPKRYSMTPSPLSVVVTCHASGTRLYPYVVSSLLSLRRTSMTVLFSTSLACSRDVALYQAQAYVSIPKVSPFFRLLTCRSGYMSANVKPMSLEPVSLSHTIHTLMPARQFDCIE</sequence>
<name>A0ABR3DM31_NEUIN</name>
<protein>
    <submittedName>
        <fullName evidence="1">Uncharacterized protein</fullName>
    </submittedName>
</protein>
<proteinExistence type="predicted"/>
<keyword evidence="2" id="KW-1185">Reference proteome</keyword>
<evidence type="ECO:0000313" key="2">
    <source>
        <dbReference type="Proteomes" id="UP001451303"/>
    </source>
</evidence>
<reference evidence="1 2" key="1">
    <citation type="submission" date="2023-09" db="EMBL/GenBank/DDBJ databases">
        <title>Multi-omics analysis of a traditional fermented food reveals byproduct-associated fungal strains for waste-to-food upcycling.</title>
        <authorList>
            <consortium name="Lawrence Berkeley National Laboratory"/>
            <person name="Rekdal V.M."/>
            <person name="Villalobos-Escobedo J.M."/>
            <person name="Rodriguez-Valeron N."/>
            <person name="Garcia M.O."/>
            <person name="Vasquez D.P."/>
            <person name="Damayanti I."/>
            <person name="Sorensen P.M."/>
            <person name="Baidoo E.E."/>
            <person name="De Carvalho A.C."/>
            <person name="Riley R."/>
            <person name="Lipzen A."/>
            <person name="He G."/>
            <person name="Yan M."/>
            <person name="Haridas S."/>
            <person name="Daum C."/>
            <person name="Yoshinaga Y."/>
            <person name="Ng V."/>
            <person name="Grigoriev I.V."/>
            <person name="Munk R."/>
            <person name="Nuraida L."/>
            <person name="Wijaya C.H."/>
            <person name="Morales P.-C."/>
            <person name="Keasling J.D."/>
        </authorList>
    </citation>
    <scope>NUCLEOTIDE SEQUENCE [LARGE SCALE GENOMIC DNA]</scope>
    <source>
        <strain evidence="1 2">FGSC 2613</strain>
    </source>
</reference>
<comment type="caution">
    <text evidence="1">The sequence shown here is derived from an EMBL/GenBank/DDBJ whole genome shotgun (WGS) entry which is preliminary data.</text>
</comment>
<accession>A0ABR3DM31</accession>
<evidence type="ECO:0000313" key="1">
    <source>
        <dbReference type="EMBL" id="KAL0473730.1"/>
    </source>
</evidence>
<gene>
    <name evidence="1" type="ORF">QR685DRAFT_184049</name>
</gene>
<dbReference type="Proteomes" id="UP001451303">
    <property type="component" value="Unassembled WGS sequence"/>
</dbReference>
<dbReference type="EMBL" id="JAVLET010000002">
    <property type="protein sequence ID" value="KAL0473730.1"/>
    <property type="molecule type" value="Genomic_DNA"/>
</dbReference>